<feature type="transmembrane region" description="Helical" evidence="9">
    <location>
        <begin position="272"/>
        <end position="291"/>
    </location>
</feature>
<feature type="transmembrane region" description="Helical" evidence="9">
    <location>
        <begin position="403"/>
        <end position="427"/>
    </location>
</feature>
<feature type="transmembrane region" description="Helical" evidence="9">
    <location>
        <begin position="69"/>
        <end position="90"/>
    </location>
</feature>
<evidence type="ECO:0000313" key="12">
    <source>
        <dbReference type="EMBL" id="NNG41192.1"/>
    </source>
</evidence>
<feature type="transmembrane region" description="Helical" evidence="9">
    <location>
        <begin position="364"/>
        <end position="383"/>
    </location>
</feature>
<accession>A0A849AWZ9</accession>
<organism evidence="12 13">
    <name type="scientific">Flexivirga aerilata</name>
    <dbReference type="NCBI Taxonomy" id="1656889"/>
    <lineage>
        <taxon>Bacteria</taxon>
        <taxon>Bacillati</taxon>
        <taxon>Actinomycetota</taxon>
        <taxon>Actinomycetes</taxon>
        <taxon>Micrococcales</taxon>
        <taxon>Dermacoccaceae</taxon>
        <taxon>Flexivirga</taxon>
    </lineage>
</organism>
<comment type="caution">
    <text evidence="12">The sequence shown here is derived from an EMBL/GenBank/DDBJ whole genome shotgun (WGS) entry which is preliminary data.</text>
</comment>
<feature type="transmembrane region" description="Helical" evidence="9">
    <location>
        <begin position="297"/>
        <end position="316"/>
    </location>
</feature>
<dbReference type="PANTHER" id="PTHR23028:SF53">
    <property type="entry name" value="ACYL_TRANSF_3 DOMAIN-CONTAINING PROTEIN"/>
    <property type="match status" value="1"/>
</dbReference>
<dbReference type="GO" id="GO:0009103">
    <property type="term" value="P:lipopolysaccharide biosynthetic process"/>
    <property type="evidence" value="ECO:0007669"/>
    <property type="project" value="TreeGrafter"/>
</dbReference>
<evidence type="ECO:0000259" key="11">
    <source>
        <dbReference type="Pfam" id="PF19040"/>
    </source>
</evidence>
<evidence type="ECO:0000313" key="13">
    <source>
        <dbReference type="Proteomes" id="UP000557772"/>
    </source>
</evidence>
<dbReference type="InterPro" id="IPR043968">
    <property type="entry name" value="SGNH"/>
</dbReference>
<dbReference type="AlphaFoldDB" id="A0A849AWZ9"/>
<dbReference type="InterPro" id="IPR002656">
    <property type="entry name" value="Acyl_transf_3_dom"/>
</dbReference>
<evidence type="ECO:0000256" key="5">
    <source>
        <dbReference type="ARBA" id="ARBA00022989"/>
    </source>
</evidence>
<feature type="compositionally biased region" description="Pro residues" evidence="8">
    <location>
        <begin position="24"/>
        <end position="35"/>
    </location>
</feature>
<feature type="domain" description="SGNH" evidence="11">
    <location>
        <begin position="458"/>
        <end position="669"/>
    </location>
</feature>
<feature type="transmembrane region" description="Helical" evidence="9">
    <location>
        <begin position="182"/>
        <end position="198"/>
    </location>
</feature>
<dbReference type="Pfam" id="PF01757">
    <property type="entry name" value="Acyl_transf_3"/>
    <property type="match status" value="1"/>
</dbReference>
<dbReference type="PANTHER" id="PTHR23028">
    <property type="entry name" value="ACETYLTRANSFERASE"/>
    <property type="match status" value="1"/>
</dbReference>
<feature type="transmembrane region" description="Helical" evidence="9">
    <location>
        <begin position="203"/>
        <end position="221"/>
    </location>
</feature>
<evidence type="ECO:0000256" key="6">
    <source>
        <dbReference type="ARBA" id="ARBA00023136"/>
    </source>
</evidence>
<dbReference type="Gene3D" id="3.40.50.1110">
    <property type="entry name" value="SGNH hydrolase"/>
    <property type="match status" value="1"/>
</dbReference>
<protein>
    <submittedName>
        <fullName evidence="12">Acyltransferase</fullName>
    </submittedName>
</protein>
<keyword evidence="3 12" id="KW-0808">Transferase</keyword>
<gene>
    <name evidence="12" type="ORF">HJ588_18180</name>
</gene>
<evidence type="ECO:0000256" key="1">
    <source>
        <dbReference type="ARBA" id="ARBA00004651"/>
    </source>
</evidence>
<keyword evidence="4 9" id="KW-0812">Transmembrane</keyword>
<dbReference type="SUPFAM" id="SSF52266">
    <property type="entry name" value="SGNH hydrolase"/>
    <property type="match status" value="1"/>
</dbReference>
<feature type="transmembrane region" description="Helical" evidence="9">
    <location>
        <begin position="241"/>
        <end position="260"/>
    </location>
</feature>
<evidence type="ECO:0000259" key="10">
    <source>
        <dbReference type="Pfam" id="PF01757"/>
    </source>
</evidence>
<dbReference type="Pfam" id="PF19040">
    <property type="entry name" value="SGNH"/>
    <property type="match status" value="1"/>
</dbReference>
<proteinExistence type="predicted"/>
<comment type="subcellular location">
    <subcellularLocation>
        <location evidence="1">Cell membrane</location>
        <topology evidence="1">Multi-pass membrane protein</topology>
    </subcellularLocation>
</comment>
<keyword evidence="5 9" id="KW-1133">Transmembrane helix</keyword>
<dbReference type="GO" id="GO:0005886">
    <property type="term" value="C:plasma membrane"/>
    <property type="evidence" value="ECO:0007669"/>
    <property type="project" value="UniProtKB-SubCell"/>
</dbReference>
<evidence type="ECO:0000256" key="3">
    <source>
        <dbReference type="ARBA" id="ARBA00022679"/>
    </source>
</evidence>
<dbReference type="Proteomes" id="UP000557772">
    <property type="component" value="Unassembled WGS sequence"/>
</dbReference>
<feature type="region of interest" description="Disordered" evidence="8">
    <location>
        <begin position="9"/>
        <end position="35"/>
    </location>
</feature>
<dbReference type="RefSeq" id="WP_171158279.1">
    <property type="nucleotide sequence ID" value="NZ_JABENB010000003.1"/>
</dbReference>
<evidence type="ECO:0000256" key="4">
    <source>
        <dbReference type="ARBA" id="ARBA00022692"/>
    </source>
</evidence>
<keyword evidence="2" id="KW-1003">Cell membrane</keyword>
<reference evidence="12 13" key="1">
    <citation type="submission" date="2020-05" db="EMBL/GenBank/DDBJ databases">
        <title>Flexivirga sp. ID2601S isolated from air conditioner.</title>
        <authorList>
            <person name="Kim D.H."/>
        </authorList>
    </citation>
    <scope>NUCLEOTIDE SEQUENCE [LARGE SCALE GENOMIC DNA]</scope>
    <source>
        <strain evidence="12 13">ID2601S</strain>
    </source>
</reference>
<keyword evidence="7 12" id="KW-0012">Acyltransferase</keyword>
<keyword evidence="13" id="KW-1185">Reference proteome</keyword>
<name>A0A849AWZ9_9MICO</name>
<feature type="domain" description="Acyltransferase 3" evidence="10">
    <location>
        <begin position="43"/>
        <end position="383"/>
    </location>
</feature>
<evidence type="ECO:0000256" key="7">
    <source>
        <dbReference type="ARBA" id="ARBA00023315"/>
    </source>
</evidence>
<feature type="transmembrane region" description="Helical" evidence="9">
    <location>
        <begin position="111"/>
        <end position="130"/>
    </location>
</feature>
<dbReference type="InterPro" id="IPR036514">
    <property type="entry name" value="SGNH_hydro_sf"/>
</dbReference>
<dbReference type="InterPro" id="IPR050879">
    <property type="entry name" value="Acyltransferase_3"/>
</dbReference>
<evidence type="ECO:0000256" key="8">
    <source>
        <dbReference type="SAM" id="MobiDB-lite"/>
    </source>
</evidence>
<feature type="transmembrane region" description="Helical" evidence="9">
    <location>
        <begin position="328"/>
        <end position="349"/>
    </location>
</feature>
<sequence>MADAADRALGARHARGHAVTATDPPAPTVPTGPPVPAPAPHLPALDGIRGVLVIFLLTYHFGVSALHGAWLTLNVFFVLSGFLIVRLLVAERVTTGKLRFGAFYARRARRLFPALGALLLTVLVWGFLFASDAQRAPLRWDVLATMGYFMNWRLIAQSNQYFVQFTEPSLLQHTWSLSVEEQFYVVVPLLVLGLTAWLKNRRALVAVFLGLAVVSAVWMAYVGVGTDVARSHTYYGTDTRAQSLLLGAALGAWLAPRAAGDRAPLPRPGAQTVQYVGWAALAISVIGFVVADPQTELMTRGGMFALSIAMVAWVWAVADDRIGALQRVLAVPPLAALGRISYGCYLWHWPIGLWLAQAMPDQGAVVRVVLGFALTIGIAVLSYQRLELPVRREGLRAIAGKLLTARSVAVACVVALALGAVGVSVGAKASAAAPPPPDAPVRVVPLVSGQPAYSKPEKPYTVALYGDSVPYLLTQNFPKKQFAGVSARSVAVPGCDLLDQPYINPINDGSSPNPADCRDGKKKLEQRLRASDADVLVIFPSVLIGFRHTIDGARRWWGDPAFEAAIGAALDRVRSAGERAGMRVVIANQSCRDDSSIPAANELLTALREKDPKVLAELKSADRIDAYLASWAGRRNVPVADVRSAVCAGGRPRTLPGMPVYGDGIHFSEQITPSVWAWLLTSVLHIGKGGS</sequence>
<keyword evidence="6 9" id="KW-0472">Membrane</keyword>
<evidence type="ECO:0000256" key="9">
    <source>
        <dbReference type="SAM" id="Phobius"/>
    </source>
</evidence>
<dbReference type="GO" id="GO:0016747">
    <property type="term" value="F:acyltransferase activity, transferring groups other than amino-acyl groups"/>
    <property type="evidence" value="ECO:0007669"/>
    <property type="project" value="InterPro"/>
</dbReference>
<evidence type="ECO:0000256" key="2">
    <source>
        <dbReference type="ARBA" id="ARBA00022475"/>
    </source>
</evidence>
<dbReference type="EMBL" id="JABENB010000003">
    <property type="protein sequence ID" value="NNG41192.1"/>
    <property type="molecule type" value="Genomic_DNA"/>
</dbReference>